<reference evidence="7" key="1">
    <citation type="journal article" date="2015" name="PLoS Genet.">
        <title>Genome Sequence and Transcriptome Analyses of Chrysochromulina tobin: Metabolic Tools for Enhanced Algal Fitness in the Prominent Order Prymnesiales (Haptophyceae).</title>
        <authorList>
            <person name="Hovde B.T."/>
            <person name="Deodato C.R."/>
            <person name="Hunsperger H.M."/>
            <person name="Ryken S.A."/>
            <person name="Yost W."/>
            <person name="Jha R.K."/>
            <person name="Patterson J."/>
            <person name="Monnat R.J. Jr."/>
            <person name="Barlow S.B."/>
            <person name="Starkenburg S.R."/>
            <person name="Cattolico R.A."/>
        </authorList>
    </citation>
    <scope>NUCLEOTIDE SEQUENCE</scope>
    <source>
        <strain evidence="7">CCMP291</strain>
    </source>
</reference>
<comment type="function">
    <text evidence="2">Pyridoxal 5'-phosphate (PLP)-binding protein, which may be involved in intracellular homeostatic regulation of pyridoxal 5'-phosphate (PLP), the active form of vitamin B6.</text>
</comment>
<dbReference type="GO" id="GO:0030170">
    <property type="term" value="F:pyridoxal phosphate binding"/>
    <property type="evidence" value="ECO:0007669"/>
    <property type="project" value="UniProtKB-UniRule"/>
</dbReference>
<comment type="caution">
    <text evidence="6">The sequence shown here is derived from an EMBL/GenBank/DDBJ whole genome shotgun (WGS) entry which is preliminary data.</text>
</comment>
<dbReference type="InterPro" id="IPR001608">
    <property type="entry name" value="Ala_racemase_N"/>
</dbReference>
<evidence type="ECO:0000256" key="1">
    <source>
        <dbReference type="ARBA" id="ARBA00022898"/>
    </source>
</evidence>
<keyword evidence="1 2" id="KW-0663">Pyridoxal phosphate</keyword>
<dbReference type="EMBL" id="JWZX01002262">
    <property type="protein sequence ID" value="KOO30230.1"/>
    <property type="molecule type" value="Genomic_DNA"/>
</dbReference>
<dbReference type="InterPro" id="IPR011078">
    <property type="entry name" value="PyrdxlP_homeostasis"/>
</dbReference>
<evidence type="ECO:0000256" key="4">
    <source>
        <dbReference type="RuleBase" id="RU004514"/>
    </source>
</evidence>
<dbReference type="AlphaFoldDB" id="A0A0M0JUN8"/>
<dbReference type="CDD" id="cd06822">
    <property type="entry name" value="PLPDE_III_YBL036c_euk"/>
    <property type="match status" value="1"/>
</dbReference>
<dbReference type="SUPFAM" id="SSF51419">
    <property type="entry name" value="PLP-binding barrel"/>
    <property type="match status" value="1"/>
</dbReference>
<dbReference type="HAMAP" id="MF_02087">
    <property type="entry name" value="PLP_homeostasis"/>
    <property type="match status" value="1"/>
</dbReference>
<dbReference type="Pfam" id="PF01168">
    <property type="entry name" value="Ala_racemase_N"/>
    <property type="match status" value="1"/>
</dbReference>
<evidence type="ECO:0000313" key="6">
    <source>
        <dbReference type="EMBL" id="KOO30230.1"/>
    </source>
</evidence>
<dbReference type="Gene3D" id="3.20.20.10">
    <property type="entry name" value="Alanine racemase"/>
    <property type="match status" value="1"/>
</dbReference>
<evidence type="ECO:0000313" key="7">
    <source>
        <dbReference type="Proteomes" id="UP000037460"/>
    </source>
</evidence>
<name>A0A0M0JUN8_9EUKA</name>
<dbReference type="NCBIfam" id="TIGR00044">
    <property type="entry name" value="YggS family pyridoxal phosphate-dependent enzyme"/>
    <property type="match status" value="1"/>
</dbReference>
<evidence type="ECO:0000256" key="3">
    <source>
        <dbReference type="PIRSR" id="PIRSR004848-1"/>
    </source>
</evidence>
<comment type="cofactor">
    <cofactor evidence="3">
        <name>pyridoxal 5'-phosphate</name>
        <dbReference type="ChEBI" id="CHEBI:597326"/>
    </cofactor>
</comment>
<evidence type="ECO:0000256" key="2">
    <source>
        <dbReference type="HAMAP-Rule" id="MF_03225"/>
    </source>
</evidence>
<proteinExistence type="inferred from homology"/>
<dbReference type="OrthoDB" id="10264196at2759"/>
<comment type="similarity">
    <text evidence="2 4">Belongs to the pyridoxal phosphate-binding protein YggS/PROSC family.</text>
</comment>
<evidence type="ECO:0000259" key="5">
    <source>
        <dbReference type="Pfam" id="PF01168"/>
    </source>
</evidence>
<feature type="modified residue" description="N6-(pyridoxal phosphate)lysine" evidence="2 3">
    <location>
        <position position="49"/>
    </location>
</feature>
<dbReference type="Proteomes" id="UP000037460">
    <property type="component" value="Unassembled WGS sequence"/>
</dbReference>
<protein>
    <recommendedName>
        <fullName evidence="2">Pyridoxal phosphate homeostasis protein</fullName>
        <shortName evidence="2">PLP homeostasis protein</shortName>
    </recommendedName>
</protein>
<accession>A0A0M0JUN8</accession>
<dbReference type="PIRSF" id="PIRSF004848">
    <property type="entry name" value="YBL036c_PLPDEIII"/>
    <property type="match status" value="1"/>
</dbReference>
<organism evidence="6 7">
    <name type="scientific">Chrysochromulina tobinii</name>
    <dbReference type="NCBI Taxonomy" id="1460289"/>
    <lineage>
        <taxon>Eukaryota</taxon>
        <taxon>Haptista</taxon>
        <taxon>Haptophyta</taxon>
        <taxon>Prymnesiophyceae</taxon>
        <taxon>Prymnesiales</taxon>
        <taxon>Chrysochromulinaceae</taxon>
        <taxon>Chrysochromulina</taxon>
    </lineage>
</organism>
<sequence>MRSTRLLACVPAEPMSSSIASALGNVRQKLAEAASAAKRPAPRLVAVSKTKPVELLREAYDAGVRDFGENYVQELVSKAPEMPDDVAWRFIGSLQSNKAKTLVHGVPSLACIETLDSVKLADRLQKAMDDLSPRRATPLGVMIQVNTSPWEGSKNGVLAEEAQALAMHVVVKCPSLRLCGLMTIGEPGNLACFDTLRSCRDAVAAQLGVEAGSLELSMGMSGDFEAAVAKGSDSVRVGSSIFGAREKKA</sequence>
<keyword evidence="7" id="KW-1185">Reference proteome</keyword>
<dbReference type="PANTHER" id="PTHR10146">
    <property type="entry name" value="PROLINE SYNTHETASE CO-TRANSCRIBED BACTERIAL HOMOLOG PROTEIN"/>
    <property type="match status" value="1"/>
</dbReference>
<dbReference type="InterPro" id="IPR029066">
    <property type="entry name" value="PLP-binding_barrel"/>
</dbReference>
<dbReference type="PANTHER" id="PTHR10146:SF14">
    <property type="entry name" value="PYRIDOXAL PHOSPHATE HOMEOSTASIS PROTEIN"/>
    <property type="match status" value="1"/>
</dbReference>
<feature type="domain" description="Alanine racemase N-terminal" evidence="5">
    <location>
        <begin position="23"/>
        <end position="245"/>
    </location>
</feature>
<dbReference type="FunFam" id="3.20.20.10:FF:000018">
    <property type="entry name" value="Pyridoxal phosphate homeostasis protein"/>
    <property type="match status" value="1"/>
</dbReference>
<gene>
    <name evidence="6" type="ORF">Ctob_004351</name>
</gene>